<evidence type="ECO:0000313" key="4">
    <source>
        <dbReference type="EMBL" id="MFI1464113.1"/>
    </source>
</evidence>
<dbReference type="Pfam" id="PF11887">
    <property type="entry name" value="Mce4_CUP1"/>
    <property type="match status" value="1"/>
</dbReference>
<name>A0ABW7TWI3_9NOCA</name>
<dbReference type="PANTHER" id="PTHR33371:SF19">
    <property type="entry name" value="MCE-FAMILY PROTEIN MCE4A"/>
    <property type="match status" value="1"/>
</dbReference>
<evidence type="ECO:0000259" key="2">
    <source>
        <dbReference type="Pfam" id="PF02470"/>
    </source>
</evidence>
<dbReference type="EMBL" id="JBIRUQ010000007">
    <property type="protein sequence ID" value="MFI1464113.1"/>
    <property type="molecule type" value="Genomic_DNA"/>
</dbReference>
<keyword evidence="1" id="KW-1133">Transmembrane helix</keyword>
<dbReference type="InterPro" id="IPR052336">
    <property type="entry name" value="MlaD_Phospholipid_Transporter"/>
</dbReference>
<accession>A0ABW7TWI3</accession>
<dbReference type="Proteomes" id="UP001611263">
    <property type="component" value="Unassembled WGS sequence"/>
</dbReference>
<keyword evidence="5" id="KW-1185">Reference proteome</keyword>
<evidence type="ECO:0000259" key="3">
    <source>
        <dbReference type="Pfam" id="PF11887"/>
    </source>
</evidence>
<sequence>MPSAFEADDRNLPDWKLLVRGIGFALVAAALVAAGIARSQGAFESTVPVTALMTDIGDGLPVKSDVKYRGVLVGIVTEVTPGAGGGPNWVGIELWPEQARGIPATVTARVVPSNVFAVPSIQLVDNGPAPALRADTEIPQDHSLATVQLQTSLTALSRIAAAAGRSPTDPTVGILATVQRATSGRGAEMVQAGAQLERIARALDEFAAPGQGPSTIDTLARALAGLQSSAPDLLQAVHHTVGPMRMVAQQQGHLSALLSGGLVTASSAGTALTNHAGTLTDITGKMAPVLDVLARGSQNFVQMTTSQARLSRKFGTEIWKPESQSAAAAVIVELTPHKQYIRADCPRYGHLAGPSCATGPAGSAPVIPGGFTPAAADSGGGAVGGQGERDKVTTVLGTAADDLSTLLLGPLVRGNEVTVVPDTAEGPR</sequence>
<feature type="domain" description="Mammalian cell entry C-terminal" evidence="3">
    <location>
        <begin position="131"/>
        <end position="354"/>
    </location>
</feature>
<keyword evidence="1" id="KW-0472">Membrane</keyword>
<dbReference type="InterPro" id="IPR024516">
    <property type="entry name" value="Mce_C"/>
</dbReference>
<keyword evidence="1" id="KW-0812">Transmembrane</keyword>
<comment type="caution">
    <text evidence="4">The sequence shown here is derived from an EMBL/GenBank/DDBJ whole genome shotgun (WGS) entry which is preliminary data.</text>
</comment>
<proteinExistence type="predicted"/>
<organism evidence="4 5">
    <name type="scientific">Nocardia carnea</name>
    <dbReference type="NCBI Taxonomy" id="37328"/>
    <lineage>
        <taxon>Bacteria</taxon>
        <taxon>Bacillati</taxon>
        <taxon>Actinomycetota</taxon>
        <taxon>Actinomycetes</taxon>
        <taxon>Mycobacteriales</taxon>
        <taxon>Nocardiaceae</taxon>
        <taxon>Nocardia</taxon>
    </lineage>
</organism>
<dbReference type="PANTHER" id="PTHR33371">
    <property type="entry name" value="INTERMEMBRANE PHOSPHOLIPID TRANSPORT SYSTEM BINDING PROTEIN MLAD-RELATED"/>
    <property type="match status" value="1"/>
</dbReference>
<evidence type="ECO:0000256" key="1">
    <source>
        <dbReference type="SAM" id="Phobius"/>
    </source>
</evidence>
<dbReference type="Pfam" id="PF02470">
    <property type="entry name" value="MlaD"/>
    <property type="match status" value="1"/>
</dbReference>
<dbReference type="RefSeq" id="WP_033245583.1">
    <property type="nucleotide sequence ID" value="NZ_JBIRUQ010000007.1"/>
</dbReference>
<dbReference type="InterPro" id="IPR003399">
    <property type="entry name" value="Mce/MlaD"/>
</dbReference>
<reference evidence="4 5" key="1">
    <citation type="submission" date="2024-10" db="EMBL/GenBank/DDBJ databases">
        <title>The Natural Products Discovery Center: Release of the First 8490 Sequenced Strains for Exploring Actinobacteria Biosynthetic Diversity.</title>
        <authorList>
            <person name="Kalkreuter E."/>
            <person name="Kautsar S.A."/>
            <person name="Yang D."/>
            <person name="Bader C.D."/>
            <person name="Teijaro C.N."/>
            <person name="Fluegel L."/>
            <person name="Davis C.M."/>
            <person name="Simpson J.R."/>
            <person name="Lauterbach L."/>
            <person name="Steele A.D."/>
            <person name="Gui C."/>
            <person name="Meng S."/>
            <person name="Li G."/>
            <person name="Viehrig K."/>
            <person name="Ye F."/>
            <person name="Su P."/>
            <person name="Kiefer A.F."/>
            <person name="Nichols A."/>
            <person name="Cepeda A.J."/>
            <person name="Yan W."/>
            <person name="Fan B."/>
            <person name="Jiang Y."/>
            <person name="Adhikari A."/>
            <person name="Zheng C.-J."/>
            <person name="Schuster L."/>
            <person name="Cowan T.M."/>
            <person name="Smanski M.J."/>
            <person name="Chevrette M.G."/>
            <person name="De Carvalho L.P.S."/>
            <person name="Shen B."/>
        </authorList>
    </citation>
    <scope>NUCLEOTIDE SEQUENCE [LARGE SCALE GENOMIC DNA]</scope>
    <source>
        <strain evidence="4 5">NPDC020568</strain>
    </source>
</reference>
<feature type="domain" description="Mce/MlaD" evidence="2">
    <location>
        <begin position="46"/>
        <end position="124"/>
    </location>
</feature>
<evidence type="ECO:0000313" key="5">
    <source>
        <dbReference type="Proteomes" id="UP001611263"/>
    </source>
</evidence>
<feature type="transmembrane region" description="Helical" evidence="1">
    <location>
        <begin position="17"/>
        <end position="37"/>
    </location>
</feature>
<gene>
    <name evidence="4" type="ORF">ACH4WX_25610</name>
</gene>
<protein>
    <submittedName>
        <fullName evidence="4">MlaD family protein</fullName>
    </submittedName>
</protein>
<dbReference type="GeneID" id="93508550"/>